<evidence type="ECO:0000313" key="4">
    <source>
        <dbReference type="Proteomes" id="UP001556367"/>
    </source>
</evidence>
<feature type="compositionally biased region" description="Basic and acidic residues" evidence="1">
    <location>
        <begin position="60"/>
        <end position="73"/>
    </location>
</feature>
<dbReference type="Proteomes" id="UP001556367">
    <property type="component" value="Unassembled WGS sequence"/>
</dbReference>
<keyword evidence="2" id="KW-0472">Membrane</keyword>
<organism evidence="3 4">
    <name type="scientific">Hohenbuehelia grisea</name>
    <dbReference type="NCBI Taxonomy" id="104357"/>
    <lineage>
        <taxon>Eukaryota</taxon>
        <taxon>Fungi</taxon>
        <taxon>Dikarya</taxon>
        <taxon>Basidiomycota</taxon>
        <taxon>Agaricomycotina</taxon>
        <taxon>Agaricomycetes</taxon>
        <taxon>Agaricomycetidae</taxon>
        <taxon>Agaricales</taxon>
        <taxon>Pleurotineae</taxon>
        <taxon>Pleurotaceae</taxon>
        <taxon>Hohenbuehelia</taxon>
    </lineage>
</organism>
<keyword evidence="2" id="KW-1133">Transmembrane helix</keyword>
<reference evidence="4" key="1">
    <citation type="submission" date="2024-06" db="EMBL/GenBank/DDBJ databases">
        <title>Multi-omics analyses provide insights into the biosynthesis of the anticancer antibiotic pleurotin in Hohenbuehelia grisea.</title>
        <authorList>
            <person name="Weaver J.A."/>
            <person name="Alberti F."/>
        </authorList>
    </citation>
    <scope>NUCLEOTIDE SEQUENCE [LARGE SCALE GENOMIC DNA]</scope>
    <source>
        <strain evidence="4">T-177</strain>
    </source>
</reference>
<keyword evidence="2" id="KW-0812">Transmembrane</keyword>
<gene>
    <name evidence="3" type="ORF">HGRIS_012694</name>
</gene>
<name>A0ABR3IT57_9AGAR</name>
<proteinExistence type="predicted"/>
<dbReference type="EMBL" id="JASNQZ010000015">
    <property type="protein sequence ID" value="KAL0946477.1"/>
    <property type="molecule type" value="Genomic_DNA"/>
</dbReference>
<evidence type="ECO:0000256" key="2">
    <source>
        <dbReference type="SAM" id="Phobius"/>
    </source>
</evidence>
<protein>
    <recommendedName>
        <fullName evidence="5">Transmembrane protein</fullName>
    </recommendedName>
</protein>
<sequence length="122" mass="13992">MDQEPQEEPGPSNGHLGTAWEIAVVVVFVCVICAVILTMVFHLRRRSRRRRQAVLDAESQQEKDPAENNERRTSRFANDDGMSLARPEPVAQSHRSSRASSHSNSDPRAHRPPRYYWDTARR</sequence>
<evidence type="ECO:0000313" key="3">
    <source>
        <dbReference type="EMBL" id="KAL0946477.1"/>
    </source>
</evidence>
<feature type="region of interest" description="Disordered" evidence="1">
    <location>
        <begin position="47"/>
        <end position="122"/>
    </location>
</feature>
<accession>A0ABR3IT57</accession>
<feature type="transmembrane region" description="Helical" evidence="2">
    <location>
        <begin position="20"/>
        <end position="41"/>
    </location>
</feature>
<evidence type="ECO:0008006" key="5">
    <source>
        <dbReference type="Google" id="ProtNLM"/>
    </source>
</evidence>
<keyword evidence="4" id="KW-1185">Reference proteome</keyword>
<evidence type="ECO:0000256" key="1">
    <source>
        <dbReference type="SAM" id="MobiDB-lite"/>
    </source>
</evidence>
<comment type="caution">
    <text evidence="3">The sequence shown here is derived from an EMBL/GenBank/DDBJ whole genome shotgun (WGS) entry which is preliminary data.</text>
</comment>